<organism evidence="1 2">
    <name type="scientific">Cupriavidus taiwanensis</name>
    <dbReference type="NCBI Taxonomy" id="164546"/>
    <lineage>
        <taxon>Bacteria</taxon>
        <taxon>Pseudomonadati</taxon>
        <taxon>Pseudomonadota</taxon>
        <taxon>Betaproteobacteria</taxon>
        <taxon>Burkholderiales</taxon>
        <taxon>Burkholderiaceae</taxon>
        <taxon>Cupriavidus</taxon>
    </lineage>
</organism>
<dbReference type="EMBL" id="OVTA01000114">
    <property type="protein sequence ID" value="SPS02915.1"/>
    <property type="molecule type" value="Genomic_DNA"/>
</dbReference>
<accession>A0A375JCK9</accession>
<proteinExistence type="predicted"/>
<evidence type="ECO:0000313" key="1">
    <source>
        <dbReference type="EMBL" id="SPS02915.1"/>
    </source>
</evidence>
<dbReference type="AlphaFoldDB" id="A0A375JCK9"/>
<gene>
    <name evidence="1" type="ORF">CBM2634_U480002</name>
</gene>
<dbReference type="Proteomes" id="UP000256805">
    <property type="component" value="Unassembled WGS sequence"/>
</dbReference>
<evidence type="ECO:0000313" key="2">
    <source>
        <dbReference type="Proteomes" id="UP000256805"/>
    </source>
</evidence>
<protein>
    <submittedName>
        <fullName evidence="1">Uncharacterized protein</fullName>
    </submittedName>
</protein>
<sequence length="58" mass="6619">MGQLVAHHQSANLFDNTRKLVGTGLFDLDFQRLFLSQQFLICCHFDPQLVSYSGPYVT</sequence>
<reference evidence="1 2" key="1">
    <citation type="submission" date="2018-01" db="EMBL/GenBank/DDBJ databases">
        <authorList>
            <person name="Gaut B.S."/>
            <person name="Morton B.R."/>
            <person name="Clegg M.T."/>
            <person name="Duvall M.R."/>
        </authorList>
    </citation>
    <scope>NUCLEOTIDE SEQUENCE [LARGE SCALE GENOMIC DNA]</scope>
    <source>
        <strain evidence="1">Cupriavidus taiwanensis cmp 52</strain>
    </source>
</reference>
<name>A0A375JCK9_9BURK</name>